<organism evidence="2 3">
    <name type="scientific">Thalassiosira oceanica</name>
    <name type="common">Marine diatom</name>
    <dbReference type="NCBI Taxonomy" id="159749"/>
    <lineage>
        <taxon>Eukaryota</taxon>
        <taxon>Sar</taxon>
        <taxon>Stramenopiles</taxon>
        <taxon>Ochrophyta</taxon>
        <taxon>Bacillariophyta</taxon>
        <taxon>Coscinodiscophyceae</taxon>
        <taxon>Thalassiosirophycidae</taxon>
        <taxon>Thalassiosirales</taxon>
        <taxon>Thalassiosiraceae</taxon>
        <taxon>Thalassiosira</taxon>
    </lineage>
</organism>
<keyword evidence="3" id="KW-1185">Reference proteome</keyword>
<dbReference type="OrthoDB" id="51680at2759"/>
<dbReference type="InterPro" id="IPR007657">
    <property type="entry name" value="Glycosyltransferase_61"/>
</dbReference>
<dbReference type="PANTHER" id="PTHR20961:SF140">
    <property type="entry name" value="GLYCOSYLTRANSFERASE"/>
    <property type="match status" value="1"/>
</dbReference>
<gene>
    <name evidence="2" type="ORF">THAOC_07296</name>
</gene>
<dbReference type="Proteomes" id="UP000266841">
    <property type="component" value="Unassembled WGS sequence"/>
</dbReference>
<name>K0SXY6_THAOC</name>
<comment type="caution">
    <text evidence="2">The sequence shown here is derived from an EMBL/GenBank/DDBJ whole genome shotgun (WGS) entry which is preliminary data.</text>
</comment>
<protein>
    <submittedName>
        <fullName evidence="2">Uncharacterized protein</fullName>
    </submittedName>
</protein>
<reference evidence="2 3" key="1">
    <citation type="journal article" date="2012" name="Genome Biol.">
        <title>Genome and low-iron response of an oceanic diatom adapted to chronic iron limitation.</title>
        <authorList>
            <person name="Lommer M."/>
            <person name="Specht M."/>
            <person name="Roy A.S."/>
            <person name="Kraemer L."/>
            <person name="Andreson R."/>
            <person name="Gutowska M.A."/>
            <person name="Wolf J."/>
            <person name="Bergner S.V."/>
            <person name="Schilhabel M.B."/>
            <person name="Klostermeier U.C."/>
            <person name="Beiko R.G."/>
            <person name="Rosenstiel P."/>
            <person name="Hippler M."/>
            <person name="Laroche J."/>
        </authorList>
    </citation>
    <scope>NUCLEOTIDE SEQUENCE [LARGE SCALE GENOMIC DNA]</scope>
    <source>
        <strain evidence="2 3">CCMP1005</strain>
    </source>
</reference>
<dbReference type="AlphaFoldDB" id="K0SXY6"/>
<proteinExistence type="predicted"/>
<evidence type="ECO:0000313" key="3">
    <source>
        <dbReference type="Proteomes" id="UP000266841"/>
    </source>
</evidence>
<feature type="region of interest" description="Disordered" evidence="1">
    <location>
        <begin position="69"/>
        <end position="109"/>
    </location>
</feature>
<accession>K0SXY6</accession>
<sequence length="854" mass="96529">MTPRSAAGAASGQSIDLSQNAVVAGWSASAPPPDGDRRVASSAASVRPSAILAVNIVLHLSSLSHQSFGIDGAESGSRSRGAVQGGEGRGGERSTSQPSTAAETEATRLHSLPPWRPYWRYIRPLESTQACRSRGRTSRRTLQEVQQDVAQGNDEAAGTGIALAAGMHCIDDQVVHEHSIDTQSRRIHRGGHSACSSRFRKYVHQKTSEARRQEFLGDYRFELHAYRPCLPQEKIVGNITQSHGYGDKSKVQFNVSSAVRDIEDLDSCPYSTVKHHLIVQSAYNDMMGEFYSRTLLGLNQWILDYPIESREQLQMYPHFVKFDRRMLVGHQMFLGGLPNNDIYRSFNDFVRDGRCQCFEKLIFCGYSTERHSQAQLFPKQNLTGDQANRMLDVIKPSGKIDNPKTQCGFATNRESLLNHNCVGYRRLRNSLHKVFNQKAPSLGEMIRATRREILLEKGAISSDNDGVDVFEWKIVGLAKRTVSDAMPTEPVTKIASCSHRCKTRRKWLNIDQVLSRCDEVFMRHRIVCTAVDVEKASRAETQLVMHRSLDAFIGIHGAQLTQGVLLPKRAYIVELLPWVPWYLFGDWVRTKSKPTPLGVIFHNTELQHLGYPLGRKSVPLCLDVDPDDQEAERNCFMNETNGNIEKFRWDERDFNVRAEIVTDFISSFLLVSELSCSEMQARASSQNYVLYNAYCRESTTGKSRYQQKHYYQNGLPPWKDMYTKMKLLQDSENMFPVSYKSGKRLSMGYNSARNERIIRRFNFMDDIFNYIESRGHQIDFIGGQHYQREGKLKNHRDKKRYRFSGSEIALGVEHGTVVILHTNGGGPNAVLAHGGLGDPGCSYIFIVETSISMN</sequence>
<dbReference type="GO" id="GO:0016757">
    <property type="term" value="F:glycosyltransferase activity"/>
    <property type="evidence" value="ECO:0007669"/>
    <property type="project" value="InterPro"/>
</dbReference>
<dbReference type="EMBL" id="AGNL01007432">
    <property type="protein sequence ID" value="EJK71288.1"/>
    <property type="molecule type" value="Genomic_DNA"/>
</dbReference>
<evidence type="ECO:0000313" key="2">
    <source>
        <dbReference type="EMBL" id="EJK71288.1"/>
    </source>
</evidence>
<dbReference type="PANTHER" id="PTHR20961">
    <property type="entry name" value="GLYCOSYLTRANSFERASE"/>
    <property type="match status" value="1"/>
</dbReference>
<evidence type="ECO:0000256" key="1">
    <source>
        <dbReference type="SAM" id="MobiDB-lite"/>
    </source>
</evidence>
<dbReference type="eggNOG" id="ENOG502RX3W">
    <property type="taxonomic scope" value="Eukaryota"/>
</dbReference>